<dbReference type="EMBL" id="CP000667">
    <property type="protein sequence ID" value="ABP54728.1"/>
    <property type="molecule type" value="Genomic_DNA"/>
</dbReference>
<evidence type="ECO:0000313" key="5">
    <source>
        <dbReference type="EMBL" id="ABP54728.1"/>
    </source>
</evidence>
<protein>
    <submittedName>
        <fullName evidence="5">GCN5-related N-acetyltransferase</fullName>
    </submittedName>
</protein>
<comment type="similarity">
    <text evidence="3">Belongs to the acetyltransferase family. RimJ subfamily.</text>
</comment>
<evidence type="ECO:0000256" key="3">
    <source>
        <dbReference type="ARBA" id="ARBA00038502"/>
    </source>
</evidence>
<organism evidence="5 6">
    <name type="scientific">Salinispora tropica (strain ATCC BAA-916 / DSM 44818 / JCM 13857 / NBRC 105044 / CNB-440)</name>
    <dbReference type="NCBI Taxonomy" id="369723"/>
    <lineage>
        <taxon>Bacteria</taxon>
        <taxon>Bacillati</taxon>
        <taxon>Actinomycetota</taxon>
        <taxon>Actinomycetes</taxon>
        <taxon>Micromonosporales</taxon>
        <taxon>Micromonosporaceae</taxon>
        <taxon>Salinispora</taxon>
    </lineage>
</organism>
<dbReference type="InterPro" id="IPR000182">
    <property type="entry name" value="GNAT_dom"/>
</dbReference>
<dbReference type="STRING" id="369723.Strop_2278"/>
<evidence type="ECO:0000259" key="4">
    <source>
        <dbReference type="PROSITE" id="PS51186"/>
    </source>
</evidence>
<feature type="domain" description="N-acetyltransferase" evidence="4">
    <location>
        <begin position="16"/>
        <end position="184"/>
    </location>
</feature>
<dbReference type="eggNOG" id="COG1670">
    <property type="taxonomic scope" value="Bacteria"/>
</dbReference>
<dbReference type="PROSITE" id="PS51186">
    <property type="entry name" value="GNAT"/>
    <property type="match status" value="1"/>
</dbReference>
<dbReference type="HOGENOM" id="CLU_013985_40_1_11"/>
<dbReference type="Pfam" id="PF13302">
    <property type="entry name" value="Acetyltransf_3"/>
    <property type="match status" value="1"/>
</dbReference>
<dbReference type="AlphaFoldDB" id="A4X778"/>
<dbReference type="GO" id="GO:0005737">
    <property type="term" value="C:cytoplasm"/>
    <property type="evidence" value="ECO:0007669"/>
    <property type="project" value="TreeGrafter"/>
</dbReference>
<dbReference type="Gene3D" id="3.40.630.30">
    <property type="match status" value="1"/>
</dbReference>
<dbReference type="InterPro" id="IPR051531">
    <property type="entry name" value="N-acetyltransferase"/>
</dbReference>
<accession>A4X778</accession>
<proteinExistence type="inferred from homology"/>
<keyword evidence="2" id="KW-0012">Acyltransferase</keyword>
<dbReference type="KEGG" id="stp:Strop_2278"/>
<evidence type="ECO:0000256" key="1">
    <source>
        <dbReference type="ARBA" id="ARBA00022679"/>
    </source>
</evidence>
<dbReference type="PANTHER" id="PTHR43792">
    <property type="entry name" value="GNAT FAMILY, PUTATIVE (AFU_ORTHOLOGUE AFUA_3G00765)-RELATED-RELATED"/>
    <property type="match status" value="1"/>
</dbReference>
<dbReference type="GO" id="GO:0008999">
    <property type="term" value="F:protein-N-terminal-alanine acetyltransferase activity"/>
    <property type="evidence" value="ECO:0007669"/>
    <property type="project" value="TreeGrafter"/>
</dbReference>
<gene>
    <name evidence="5" type="ordered locus">Strop_2278</name>
</gene>
<keyword evidence="1 5" id="KW-0808">Transferase</keyword>
<sequence length="189" mass="20969">MLTSVNIRPTPLAGAIVMRLLEESDVGPLSEAYLLNRAYLQPWEPRRTDAFFTVEGQRSRVQDQLRLLDSGQTLPWVLDEGGRVVGTLTLSNVALGPFRSANIGYWVDHGYAGRGLASQAVRHACRLADEVADLHRLEAGTLVRNIGSQRVLTKAGFTLIGTAVNYLHIDGAWQDHLIFQRILNERRPG</sequence>
<evidence type="ECO:0000256" key="2">
    <source>
        <dbReference type="ARBA" id="ARBA00023315"/>
    </source>
</evidence>
<keyword evidence="6" id="KW-1185">Reference proteome</keyword>
<dbReference type="Proteomes" id="UP000000235">
    <property type="component" value="Chromosome"/>
</dbReference>
<name>A4X778_SALTO</name>
<dbReference type="CDD" id="cd04301">
    <property type="entry name" value="NAT_SF"/>
    <property type="match status" value="1"/>
</dbReference>
<evidence type="ECO:0000313" key="6">
    <source>
        <dbReference type="Proteomes" id="UP000000235"/>
    </source>
</evidence>
<dbReference type="SUPFAM" id="SSF55729">
    <property type="entry name" value="Acyl-CoA N-acyltransferases (Nat)"/>
    <property type="match status" value="1"/>
</dbReference>
<dbReference type="PANTHER" id="PTHR43792:SF8">
    <property type="entry name" value="[RIBOSOMAL PROTEIN US5]-ALANINE N-ACETYLTRANSFERASE"/>
    <property type="match status" value="1"/>
</dbReference>
<dbReference type="InterPro" id="IPR016181">
    <property type="entry name" value="Acyl_CoA_acyltransferase"/>
</dbReference>
<reference evidence="6" key="1">
    <citation type="journal article" date="2007" name="Proc. Natl. Acad. Sci. U.S.A.">
        <title>Genome sequencing reveals complex secondary metabolome in the marine actinomycete Salinispora tropica.</title>
        <authorList>
            <person name="Udwary D.W."/>
            <person name="Zeigler L."/>
            <person name="Asolkar R.N."/>
            <person name="Singan V."/>
            <person name="Lapidus A."/>
            <person name="Fenical W."/>
            <person name="Jensen P.R."/>
            <person name="Moore B.S."/>
        </authorList>
    </citation>
    <scope>NUCLEOTIDE SEQUENCE [LARGE SCALE GENOMIC DNA]</scope>
    <source>
        <strain evidence="6">ATCC BAA-916 / DSM 44818 / CNB-440</strain>
    </source>
</reference>